<dbReference type="InterPro" id="IPR009057">
    <property type="entry name" value="Homeodomain-like_sf"/>
</dbReference>
<dbReference type="InterPro" id="IPR011075">
    <property type="entry name" value="TetR_C"/>
</dbReference>
<keyword evidence="7" id="KW-1185">Reference proteome</keyword>
<evidence type="ECO:0000256" key="2">
    <source>
        <dbReference type="ARBA" id="ARBA00023125"/>
    </source>
</evidence>
<dbReference type="PANTHER" id="PTHR47506">
    <property type="entry name" value="TRANSCRIPTIONAL REGULATORY PROTEIN"/>
    <property type="match status" value="1"/>
</dbReference>
<accession>A0ABN2RB45</accession>
<feature type="DNA-binding region" description="H-T-H motif" evidence="4">
    <location>
        <begin position="28"/>
        <end position="47"/>
    </location>
</feature>
<dbReference type="Pfam" id="PF16925">
    <property type="entry name" value="TetR_C_13"/>
    <property type="match status" value="1"/>
</dbReference>
<dbReference type="PRINTS" id="PR00455">
    <property type="entry name" value="HTHTETR"/>
</dbReference>
<dbReference type="PANTHER" id="PTHR47506:SF1">
    <property type="entry name" value="HTH-TYPE TRANSCRIPTIONAL REGULATOR YJDC"/>
    <property type="match status" value="1"/>
</dbReference>
<sequence>MSDRAADVEQALEAAERLFNARGVQSVGMDAIRDASGVPLKRLYREFPSKAELLHAVLDRRDTEVRSAVTGFVDSHAGSGSPRDRILAVFDYLAEWFAEPDFRGCMFLNTAGELGGTSETVLSVGRRHKLALRDYLAGLVAEAGLPEALADQLMVLANGAMATAALQGTPDAAVHARAAAAVLVAA</sequence>
<feature type="domain" description="HTH tetR-type" evidence="5">
    <location>
        <begin position="5"/>
        <end position="65"/>
    </location>
</feature>
<name>A0ABN2RB45_9ACTN</name>
<evidence type="ECO:0000256" key="4">
    <source>
        <dbReference type="PROSITE-ProRule" id="PRU00335"/>
    </source>
</evidence>
<dbReference type="SUPFAM" id="SSF48498">
    <property type="entry name" value="Tetracyclin repressor-like, C-terminal domain"/>
    <property type="match status" value="1"/>
</dbReference>
<gene>
    <name evidence="6" type="ORF">GCM10009838_24670</name>
</gene>
<dbReference type="InterPro" id="IPR001647">
    <property type="entry name" value="HTH_TetR"/>
</dbReference>
<dbReference type="Gene3D" id="1.10.357.10">
    <property type="entry name" value="Tetracycline Repressor, domain 2"/>
    <property type="match status" value="1"/>
</dbReference>
<dbReference type="PROSITE" id="PS50977">
    <property type="entry name" value="HTH_TETR_2"/>
    <property type="match status" value="1"/>
</dbReference>
<dbReference type="SUPFAM" id="SSF46689">
    <property type="entry name" value="Homeodomain-like"/>
    <property type="match status" value="1"/>
</dbReference>
<dbReference type="EMBL" id="BAAAQM010000011">
    <property type="protein sequence ID" value="GAA1966076.1"/>
    <property type="molecule type" value="Genomic_DNA"/>
</dbReference>
<evidence type="ECO:0000259" key="5">
    <source>
        <dbReference type="PROSITE" id="PS50977"/>
    </source>
</evidence>
<protein>
    <submittedName>
        <fullName evidence="6">TetR/AcrR family transcriptional regulator</fullName>
    </submittedName>
</protein>
<evidence type="ECO:0000256" key="3">
    <source>
        <dbReference type="ARBA" id="ARBA00023163"/>
    </source>
</evidence>
<evidence type="ECO:0000256" key="1">
    <source>
        <dbReference type="ARBA" id="ARBA00023015"/>
    </source>
</evidence>
<dbReference type="Proteomes" id="UP001499854">
    <property type="component" value="Unassembled WGS sequence"/>
</dbReference>
<evidence type="ECO:0000313" key="6">
    <source>
        <dbReference type="EMBL" id="GAA1966076.1"/>
    </source>
</evidence>
<keyword evidence="1" id="KW-0805">Transcription regulation</keyword>
<evidence type="ECO:0000313" key="7">
    <source>
        <dbReference type="Proteomes" id="UP001499854"/>
    </source>
</evidence>
<dbReference type="InterPro" id="IPR036271">
    <property type="entry name" value="Tet_transcr_reg_TetR-rel_C_sf"/>
</dbReference>
<reference evidence="6 7" key="1">
    <citation type="journal article" date="2019" name="Int. J. Syst. Evol. Microbiol.">
        <title>The Global Catalogue of Microorganisms (GCM) 10K type strain sequencing project: providing services to taxonomists for standard genome sequencing and annotation.</title>
        <authorList>
            <consortium name="The Broad Institute Genomics Platform"/>
            <consortium name="The Broad Institute Genome Sequencing Center for Infectious Disease"/>
            <person name="Wu L."/>
            <person name="Ma J."/>
        </authorList>
    </citation>
    <scope>NUCLEOTIDE SEQUENCE [LARGE SCALE GENOMIC DNA]</scope>
    <source>
        <strain evidence="6 7">JCM 16013</strain>
    </source>
</reference>
<organism evidence="6 7">
    <name type="scientific">Catenulispora subtropica</name>
    <dbReference type="NCBI Taxonomy" id="450798"/>
    <lineage>
        <taxon>Bacteria</taxon>
        <taxon>Bacillati</taxon>
        <taxon>Actinomycetota</taxon>
        <taxon>Actinomycetes</taxon>
        <taxon>Catenulisporales</taxon>
        <taxon>Catenulisporaceae</taxon>
        <taxon>Catenulispora</taxon>
    </lineage>
</organism>
<keyword evidence="3" id="KW-0804">Transcription</keyword>
<dbReference type="RefSeq" id="WP_344657100.1">
    <property type="nucleotide sequence ID" value="NZ_BAAAQM010000011.1"/>
</dbReference>
<dbReference type="Pfam" id="PF00440">
    <property type="entry name" value="TetR_N"/>
    <property type="match status" value="1"/>
</dbReference>
<comment type="caution">
    <text evidence="6">The sequence shown here is derived from an EMBL/GenBank/DDBJ whole genome shotgun (WGS) entry which is preliminary data.</text>
</comment>
<keyword evidence="2 4" id="KW-0238">DNA-binding</keyword>
<proteinExistence type="predicted"/>